<accession>A0A3N4L4K3</accession>
<evidence type="ECO:0000313" key="6">
    <source>
        <dbReference type="Proteomes" id="UP000277580"/>
    </source>
</evidence>
<dbReference type="EMBL" id="ML119125">
    <property type="protein sequence ID" value="RPB12955.1"/>
    <property type="molecule type" value="Genomic_DNA"/>
</dbReference>
<evidence type="ECO:0000256" key="2">
    <source>
        <dbReference type="ARBA" id="ARBA00011814"/>
    </source>
</evidence>
<name>A0A3N4L4K3_9PEZI</name>
<gene>
    <name evidence="5" type="ORF">P167DRAFT_505748</name>
</gene>
<keyword evidence="6" id="KW-1185">Reference proteome</keyword>
<evidence type="ECO:0000313" key="5">
    <source>
        <dbReference type="EMBL" id="RPB12955.1"/>
    </source>
</evidence>
<dbReference type="STRING" id="1392247.A0A3N4L4K3"/>
<dbReference type="GO" id="GO:0048039">
    <property type="term" value="F:ubiquinone binding"/>
    <property type="evidence" value="ECO:0007669"/>
    <property type="project" value="InterPro"/>
</dbReference>
<dbReference type="Gene3D" id="3.30.530.20">
    <property type="match status" value="1"/>
</dbReference>
<dbReference type="PANTHER" id="PTHR12901:SF10">
    <property type="entry name" value="COENZYME Q-BINDING PROTEIN COQ10, MITOCHONDRIAL"/>
    <property type="match status" value="1"/>
</dbReference>
<protein>
    <recommendedName>
        <fullName evidence="4">Coenzyme Q-binding protein COQ10 START domain-containing protein</fullName>
    </recommendedName>
</protein>
<proteinExistence type="inferred from homology"/>
<dbReference type="FunCoup" id="A0A3N4L4K3">
    <property type="interactions" value="135"/>
</dbReference>
<dbReference type="PANTHER" id="PTHR12901">
    <property type="entry name" value="SPERM PROTEIN HOMOLOG"/>
    <property type="match status" value="1"/>
</dbReference>
<dbReference type="Pfam" id="PF03364">
    <property type="entry name" value="Polyketide_cyc"/>
    <property type="match status" value="1"/>
</dbReference>
<dbReference type="InParanoid" id="A0A3N4L4K3"/>
<evidence type="ECO:0000256" key="3">
    <source>
        <dbReference type="ARBA" id="ARBA00024947"/>
    </source>
</evidence>
<organism evidence="5 6">
    <name type="scientific">Morchella conica CCBAS932</name>
    <dbReference type="NCBI Taxonomy" id="1392247"/>
    <lineage>
        <taxon>Eukaryota</taxon>
        <taxon>Fungi</taxon>
        <taxon>Dikarya</taxon>
        <taxon>Ascomycota</taxon>
        <taxon>Pezizomycotina</taxon>
        <taxon>Pezizomycetes</taxon>
        <taxon>Pezizales</taxon>
        <taxon>Morchellaceae</taxon>
        <taxon>Morchella</taxon>
    </lineage>
</organism>
<dbReference type="GO" id="GO:0005739">
    <property type="term" value="C:mitochondrion"/>
    <property type="evidence" value="ECO:0007669"/>
    <property type="project" value="TreeGrafter"/>
</dbReference>
<dbReference type="InterPro" id="IPR044996">
    <property type="entry name" value="COQ10-like"/>
</dbReference>
<sequence length="202" mass="22504">MPPRISLRLPKLTVPRPPQYPFLRTFLNIAGVSGGAQKFSEVRSFPYAAGQLYTLVSDINSYHKFLPYCVGSRVTQYSAHDNLPTEADLRVGWGSYDETFRSKVECEPAKLIVRADASQNELFRSLKTRWEIRPKGGEGKGSEVELHIEFAFKNPVYAALSGAVAPKIVNIMVEAFEKRAEEVLGKGGEKQLLEGEEQRAVG</sequence>
<evidence type="ECO:0000256" key="1">
    <source>
        <dbReference type="ARBA" id="ARBA00006885"/>
    </source>
</evidence>
<dbReference type="InterPro" id="IPR005031">
    <property type="entry name" value="COQ10_START"/>
</dbReference>
<dbReference type="CDD" id="cd07813">
    <property type="entry name" value="COQ10p_like"/>
    <property type="match status" value="1"/>
</dbReference>
<evidence type="ECO:0000259" key="4">
    <source>
        <dbReference type="Pfam" id="PF03364"/>
    </source>
</evidence>
<dbReference type="AlphaFoldDB" id="A0A3N4L4K3"/>
<feature type="domain" description="Coenzyme Q-binding protein COQ10 START" evidence="4">
    <location>
        <begin position="46"/>
        <end position="177"/>
    </location>
</feature>
<dbReference type="GO" id="GO:0045333">
    <property type="term" value="P:cellular respiration"/>
    <property type="evidence" value="ECO:0007669"/>
    <property type="project" value="InterPro"/>
</dbReference>
<comment type="subunit">
    <text evidence="2">Interacts with coenzyme Q.</text>
</comment>
<dbReference type="InterPro" id="IPR023393">
    <property type="entry name" value="START-like_dom_sf"/>
</dbReference>
<dbReference type="SUPFAM" id="SSF55961">
    <property type="entry name" value="Bet v1-like"/>
    <property type="match status" value="1"/>
</dbReference>
<reference evidence="5 6" key="1">
    <citation type="journal article" date="2018" name="Nat. Ecol. Evol.">
        <title>Pezizomycetes genomes reveal the molecular basis of ectomycorrhizal truffle lifestyle.</title>
        <authorList>
            <person name="Murat C."/>
            <person name="Payen T."/>
            <person name="Noel B."/>
            <person name="Kuo A."/>
            <person name="Morin E."/>
            <person name="Chen J."/>
            <person name="Kohler A."/>
            <person name="Krizsan K."/>
            <person name="Balestrini R."/>
            <person name="Da Silva C."/>
            <person name="Montanini B."/>
            <person name="Hainaut M."/>
            <person name="Levati E."/>
            <person name="Barry K.W."/>
            <person name="Belfiori B."/>
            <person name="Cichocki N."/>
            <person name="Clum A."/>
            <person name="Dockter R.B."/>
            <person name="Fauchery L."/>
            <person name="Guy J."/>
            <person name="Iotti M."/>
            <person name="Le Tacon F."/>
            <person name="Lindquist E.A."/>
            <person name="Lipzen A."/>
            <person name="Malagnac F."/>
            <person name="Mello A."/>
            <person name="Molinier V."/>
            <person name="Miyauchi S."/>
            <person name="Poulain J."/>
            <person name="Riccioni C."/>
            <person name="Rubini A."/>
            <person name="Sitrit Y."/>
            <person name="Splivallo R."/>
            <person name="Traeger S."/>
            <person name="Wang M."/>
            <person name="Zifcakova L."/>
            <person name="Wipf D."/>
            <person name="Zambonelli A."/>
            <person name="Paolocci F."/>
            <person name="Nowrousian M."/>
            <person name="Ottonello S."/>
            <person name="Baldrian P."/>
            <person name="Spatafora J.W."/>
            <person name="Henrissat B."/>
            <person name="Nagy L.G."/>
            <person name="Aury J.M."/>
            <person name="Wincker P."/>
            <person name="Grigoriev I.V."/>
            <person name="Bonfante P."/>
            <person name="Martin F.M."/>
        </authorList>
    </citation>
    <scope>NUCLEOTIDE SEQUENCE [LARGE SCALE GENOMIC DNA]</scope>
    <source>
        <strain evidence="5 6">CCBAS932</strain>
    </source>
</reference>
<comment type="similarity">
    <text evidence="1">Belongs to the COQ10 family.</text>
</comment>
<comment type="function">
    <text evidence="3">Required for the function of coenzyme Q in the respiratory chain. May serve as a chaperone or may be involved in the transport of Q6 from its site of synthesis to the catalytic sites of the respiratory complexes.</text>
</comment>
<dbReference type="Proteomes" id="UP000277580">
    <property type="component" value="Unassembled WGS sequence"/>
</dbReference>
<dbReference type="OrthoDB" id="292693at2759"/>